<dbReference type="Gene3D" id="2.60.120.340">
    <property type="entry name" value="Nucleoplasmin core domain"/>
    <property type="match status" value="1"/>
</dbReference>
<dbReference type="AlphaFoldDB" id="A0A4Y7JDF4"/>
<evidence type="ECO:0000313" key="2">
    <source>
        <dbReference type="EMBL" id="RZC57675.1"/>
    </source>
</evidence>
<name>A0A4Y7JDF4_PAPSO</name>
<dbReference type="Pfam" id="PF17800">
    <property type="entry name" value="NPL"/>
    <property type="match status" value="1"/>
</dbReference>
<gene>
    <name evidence="2" type="ORF">C5167_004978</name>
</gene>
<evidence type="ECO:0000313" key="3">
    <source>
        <dbReference type="Proteomes" id="UP000316621"/>
    </source>
</evidence>
<dbReference type="STRING" id="3469.A0A4Y7JDF4"/>
<feature type="non-terminal residue" evidence="2">
    <location>
        <position position="1"/>
    </location>
</feature>
<proteinExistence type="predicted"/>
<dbReference type="Gramene" id="RZC57675">
    <property type="protein sequence ID" value="RZC57675"/>
    <property type="gene ID" value="C5167_004978"/>
</dbReference>
<sequence length="129" mass="14561">VTIQPDHPYTHRYDKTKGKLHLSQVTVQGKILPFGRWSRLVKVLCNVAHTENPICLCSISPDAKHKSFPLNFEFGEDDGDVVLSVIGHYDVHLAGYFLGNTGGHGEDGIEKKKIKEEDEIHEKKIKEEI</sequence>
<dbReference type="Proteomes" id="UP000316621">
    <property type="component" value="Chromosome 4"/>
</dbReference>
<evidence type="ECO:0000259" key="1">
    <source>
        <dbReference type="Pfam" id="PF17800"/>
    </source>
</evidence>
<dbReference type="EMBL" id="CM010718">
    <property type="protein sequence ID" value="RZC57675.1"/>
    <property type="molecule type" value="Genomic_DNA"/>
</dbReference>
<keyword evidence="3" id="KW-1185">Reference proteome</keyword>
<protein>
    <recommendedName>
        <fullName evidence="1">Nucleoplasmin-like domain-containing protein</fullName>
    </recommendedName>
</protein>
<reference evidence="2 3" key="1">
    <citation type="journal article" date="2018" name="Science">
        <title>The opium poppy genome and morphinan production.</title>
        <authorList>
            <person name="Guo L."/>
            <person name="Winzer T."/>
            <person name="Yang X."/>
            <person name="Li Y."/>
            <person name="Ning Z."/>
            <person name="He Z."/>
            <person name="Teodor R."/>
            <person name="Lu Y."/>
            <person name="Bowser T.A."/>
            <person name="Graham I.A."/>
            <person name="Ye K."/>
        </authorList>
    </citation>
    <scope>NUCLEOTIDE SEQUENCE [LARGE SCALE GENOMIC DNA]</scope>
    <source>
        <strain evidence="3">cv. HN1</strain>
        <tissue evidence="2">Leaves</tissue>
    </source>
</reference>
<feature type="domain" description="Nucleoplasmin-like" evidence="1">
    <location>
        <begin position="2"/>
        <end position="97"/>
    </location>
</feature>
<accession>A0A4Y7JDF4</accession>
<organism evidence="2 3">
    <name type="scientific">Papaver somniferum</name>
    <name type="common">Opium poppy</name>
    <dbReference type="NCBI Taxonomy" id="3469"/>
    <lineage>
        <taxon>Eukaryota</taxon>
        <taxon>Viridiplantae</taxon>
        <taxon>Streptophyta</taxon>
        <taxon>Embryophyta</taxon>
        <taxon>Tracheophyta</taxon>
        <taxon>Spermatophyta</taxon>
        <taxon>Magnoliopsida</taxon>
        <taxon>Ranunculales</taxon>
        <taxon>Papaveraceae</taxon>
        <taxon>Papaveroideae</taxon>
        <taxon>Papaver</taxon>
    </lineage>
</organism>
<dbReference type="InterPro" id="IPR041232">
    <property type="entry name" value="NPL"/>
</dbReference>